<dbReference type="AlphaFoldDB" id="A0AAU8ENR0"/>
<evidence type="ECO:0000259" key="1">
    <source>
        <dbReference type="Pfam" id="PF09217"/>
    </source>
</evidence>
<organism evidence="2">
    <name type="scientific">Arthrobacter sp. K5</name>
    <dbReference type="NCBI Taxonomy" id="2839623"/>
    <lineage>
        <taxon>Bacteria</taxon>
        <taxon>Bacillati</taxon>
        <taxon>Actinomycetota</taxon>
        <taxon>Actinomycetes</taxon>
        <taxon>Micrococcales</taxon>
        <taxon>Micrococcaceae</taxon>
        <taxon>Arthrobacter</taxon>
    </lineage>
</organism>
<dbReference type="EMBL" id="CP159279">
    <property type="protein sequence ID" value="XCH11022.1"/>
    <property type="molecule type" value="Genomic_DNA"/>
</dbReference>
<name>A0AAU8ENR0_9MICC</name>
<dbReference type="RefSeq" id="WP_353711479.1">
    <property type="nucleotide sequence ID" value="NZ_CP159279.1"/>
</dbReference>
<sequence length="156" mass="17572">MSKVLTPNDVGKTGSHQAGIAVPRQDAMLAFFPALDATQYNPRQSLLFRETHGIDEWALNFIYYNGKLHGRSTRNEYRLTGLTPYFKQHQASVGDTLHLGRTLTGRWTIELVHSNEQALPDETLVSQSTGAIEELSHTYETIRLSGTWSAVSRRKK</sequence>
<reference evidence="2" key="1">
    <citation type="submission" date="2024-06" db="EMBL/GenBank/DDBJ databases">
        <title>Biodegradation of dimethachlon by Arthrobacter sp. K5: mechanistic insights and ecological implications.</title>
        <authorList>
            <person name="Hu S."/>
            <person name="Lu P."/>
        </authorList>
    </citation>
    <scope>NUCLEOTIDE SEQUENCE</scope>
    <source>
        <strain evidence="2">K5</strain>
    </source>
</reference>
<evidence type="ECO:0000313" key="2">
    <source>
        <dbReference type="EMBL" id="XCH11022.1"/>
    </source>
</evidence>
<feature type="domain" description="Restriction endonuclease type II EcoRII N-terminal" evidence="1">
    <location>
        <begin position="3"/>
        <end position="82"/>
    </location>
</feature>
<protein>
    <submittedName>
        <fullName evidence="2">EcoRII N-terminal effector-binding domain-containing protein</fullName>
    </submittedName>
</protein>
<proteinExistence type="predicted"/>
<dbReference type="Pfam" id="PF09217">
    <property type="entry name" value="EcoRII-N"/>
    <property type="match status" value="1"/>
</dbReference>
<gene>
    <name evidence="2" type="ORF">ABRP34_19805</name>
</gene>
<dbReference type="InterPro" id="IPR015300">
    <property type="entry name" value="DNA-bd_pseudobarrel_sf"/>
</dbReference>
<dbReference type="SUPFAM" id="SSF101936">
    <property type="entry name" value="DNA-binding pseudobarrel domain"/>
    <property type="match status" value="1"/>
</dbReference>
<dbReference type="InterPro" id="IPR023372">
    <property type="entry name" value="Rest_endonuc_II_EcoRII_N"/>
</dbReference>
<dbReference type="Gene3D" id="2.40.330.10">
    <property type="entry name" value="DNA-binding pseudobarrel domain"/>
    <property type="match status" value="1"/>
</dbReference>
<accession>A0AAU8ENR0</accession>